<dbReference type="EMBL" id="WUAV01000004">
    <property type="protein sequence ID" value="KAF1757938.1"/>
    <property type="molecule type" value="Genomic_DNA"/>
</dbReference>
<protein>
    <submittedName>
        <fullName evidence="1">Uncharacterized protein</fullName>
    </submittedName>
</protein>
<gene>
    <name evidence="1" type="ORF">GCK72_014396</name>
</gene>
<accession>A0A6A5GR64</accession>
<dbReference type="AlphaFoldDB" id="A0A6A5GR64"/>
<dbReference type="CTD" id="9798295"/>
<dbReference type="RefSeq" id="XP_003102709.2">
    <property type="nucleotide sequence ID" value="XM_003102661.2"/>
</dbReference>
<proteinExistence type="predicted"/>
<reference evidence="1 2" key="1">
    <citation type="submission" date="2019-12" db="EMBL/GenBank/DDBJ databases">
        <title>Chromosome-level assembly of the Caenorhabditis remanei genome.</title>
        <authorList>
            <person name="Teterina A.A."/>
            <person name="Willis J.H."/>
            <person name="Phillips P.C."/>
        </authorList>
    </citation>
    <scope>NUCLEOTIDE SEQUENCE [LARGE SCALE GENOMIC DNA]</scope>
    <source>
        <strain evidence="1 2">PX506</strain>
        <tissue evidence="1">Whole organism</tissue>
    </source>
</reference>
<name>A0A6A5GR64_CAERE</name>
<dbReference type="KEGG" id="crq:GCK72_014396"/>
<evidence type="ECO:0000313" key="1">
    <source>
        <dbReference type="EMBL" id="KAF1757938.1"/>
    </source>
</evidence>
<dbReference type="Proteomes" id="UP000483820">
    <property type="component" value="Chromosome IV"/>
</dbReference>
<organism evidence="1 2">
    <name type="scientific">Caenorhabditis remanei</name>
    <name type="common">Caenorhabditis vulgaris</name>
    <dbReference type="NCBI Taxonomy" id="31234"/>
    <lineage>
        <taxon>Eukaryota</taxon>
        <taxon>Metazoa</taxon>
        <taxon>Ecdysozoa</taxon>
        <taxon>Nematoda</taxon>
        <taxon>Chromadorea</taxon>
        <taxon>Rhabditida</taxon>
        <taxon>Rhabditina</taxon>
        <taxon>Rhabditomorpha</taxon>
        <taxon>Rhabditoidea</taxon>
        <taxon>Rhabditidae</taxon>
        <taxon>Peloderinae</taxon>
        <taxon>Caenorhabditis</taxon>
    </lineage>
</organism>
<dbReference type="GeneID" id="9798295"/>
<comment type="caution">
    <text evidence="1">The sequence shown here is derived from an EMBL/GenBank/DDBJ whole genome shotgun (WGS) entry which is preliminary data.</text>
</comment>
<evidence type="ECO:0000313" key="2">
    <source>
        <dbReference type="Proteomes" id="UP000483820"/>
    </source>
</evidence>
<sequence length="133" mass="15645">MDADTLAHSRRDIEELLKQICETKEIQQSNNDCGEYAEKIQDKMDVFKGIINFALNMQEAAETEPIRVFTYDFLGVMIPKLENAKYDCVDTREELDNIERDLRQLISFWNPEALMVDVIQEMRRSPSFYFPIL</sequence>